<keyword evidence="3" id="KW-1185">Reference proteome</keyword>
<proteinExistence type="predicted"/>
<protein>
    <submittedName>
        <fullName evidence="2">Uncharacterized protein</fullName>
    </submittedName>
</protein>
<name>A0ABW2VEU7_9ACTN</name>
<comment type="caution">
    <text evidence="2">The sequence shown here is derived from an EMBL/GenBank/DDBJ whole genome shotgun (WGS) entry which is preliminary data.</text>
</comment>
<evidence type="ECO:0000313" key="3">
    <source>
        <dbReference type="Proteomes" id="UP001596957"/>
    </source>
</evidence>
<dbReference type="RefSeq" id="WP_381258398.1">
    <property type="nucleotide sequence ID" value="NZ_JBHTBI010000024.1"/>
</dbReference>
<dbReference type="EMBL" id="JBHTEC010000001">
    <property type="protein sequence ID" value="MFD0281808.1"/>
    <property type="molecule type" value="Genomic_DNA"/>
</dbReference>
<evidence type="ECO:0000313" key="2">
    <source>
        <dbReference type="EMBL" id="MFD0281808.1"/>
    </source>
</evidence>
<evidence type="ECO:0000256" key="1">
    <source>
        <dbReference type="SAM" id="MobiDB-lite"/>
    </source>
</evidence>
<reference evidence="3" key="1">
    <citation type="journal article" date="2019" name="Int. J. Syst. Evol. Microbiol.">
        <title>The Global Catalogue of Microorganisms (GCM) 10K type strain sequencing project: providing services to taxonomists for standard genome sequencing and annotation.</title>
        <authorList>
            <consortium name="The Broad Institute Genomics Platform"/>
            <consortium name="The Broad Institute Genome Sequencing Center for Infectious Disease"/>
            <person name="Wu L."/>
            <person name="Ma J."/>
        </authorList>
    </citation>
    <scope>NUCLEOTIDE SEQUENCE [LARGE SCALE GENOMIC DNA]</scope>
    <source>
        <strain evidence="3">CGMCC 4.7198</strain>
    </source>
</reference>
<gene>
    <name evidence="2" type="ORF">ACFQZP_08965</name>
</gene>
<accession>A0ABW2VEU7</accession>
<organism evidence="2 3">
    <name type="scientific">Streptomyces lutosisoli</name>
    <dbReference type="NCBI Taxonomy" id="2665721"/>
    <lineage>
        <taxon>Bacteria</taxon>
        <taxon>Bacillati</taxon>
        <taxon>Actinomycetota</taxon>
        <taxon>Actinomycetes</taxon>
        <taxon>Kitasatosporales</taxon>
        <taxon>Streptomycetaceae</taxon>
        <taxon>Streptomyces</taxon>
    </lineage>
</organism>
<dbReference type="Proteomes" id="UP001596957">
    <property type="component" value="Unassembled WGS sequence"/>
</dbReference>
<feature type="region of interest" description="Disordered" evidence="1">
    <location>
        <begin position="47"/>
        <end position="83"/>
    </location>
</feature>
<sequence>MLAGETPILVHNSEACNMVSKPNALARATGYSVKQIKEAIHRVKGQGGWRGIGDNGNPDMLIDPNTGEVHPQMLDGTPGDSIGNIFDYRPEEP</sequence>